<accession>A0A0E2H542</accession>
<dbReference type="GO" id="GO:0003723">
    <property type="term" value="F:RNA binding"/>
    <property type="evidence" value="ECO:0007669"/>
    <property type="project" value="InterPro"/>
</dbReference>
<dbReference type="NCBIfam" id="TIGR00475">
    <property type="entry name" value="selB"/>
    <property type="match status" value="1"/>
</dbReference>
<dbReference type="RefSeq" id="WP_002594195.1">
    <property type="nucleotide sequence ID" value="NZ_KB850985.1"/>
</dbReference>
<dbReference type="Pfam" id="PF09106">
    <property type="entry name" value="WHD_2nd_SelB"/>
    <property type="match status" value="1"/>
</dbReference>
<dbReference type="InterPro" id="IPR036388">
    <property type="entry name" value="WH-like_DNA-bd_sf"/>
</dbReference>
<dbReference type="InterPro" id="IPR005225">
    <property type="entry name" value="Small_GTP-bd"/>
</dbReference>
<dbReference type="InterPro" id="IPR015190">
    <property type="entry name" value="Elong_fac_SelB-wing-hlx_typ-2"/>
</dbReference>
<evidence type="ECO:0000256" key="6">
    <source>
        <dbReference type="ARBA" id="ARBA00023134"/>
    </source>
</evidence>
<keyword evidence="4" id="KW-0547">Nucleotide-binding</keyword>
<dbReference type="Pfam" id="PF03144">
    <property type="entry name" value="GTP_EFTU_D2"/>
    <property type="match status" value="1"/>
</dbReference>
<protein>
    <recommendedName>
        <fullName evidence="2">Selenocysteine-specific elongation factor</fullName>
    </recommendedName>
    <alternativeName>
        <fullName evidence="8">SelB translation factor</fullName>
    </alternativeName>
</protein>
<dbReference type="NCBIfam" id="TIGR00231">
    <property type="entry name" value="small_GTP"/>
    <property type="match status" value="1"/>
</dbReference>
<dbReference type="GO" id="GO:0003746">
    <property type="term" value="F:translation elongation factor activity"/>
    <property type="evidence" value="ECO:0007669"/>
    <property type="project" value="UniProtKB-KW"/>
</dbReference>
<reference evidence="10 11" key="1">
    <citation type="submission" date="2013-01" db="EMBL/GenBank/DDBJ databases">
        <title>The Genome Sequence of Clostridium clostridioforme 90A8.</title>
        <authorList>
            <consortium name="The Broad Institute Genome Sequencing Platform"/>
            <person name="Earl A."/>
            <person name="Ward D."/>
            <person name="Feldgarden M."/>
            <person name="Gevers D."/>
            <person name="Courvalin P."/>
            <person name="Lambert T."/>
            <person name="Walker B."/>
            <person name="Young S.K."/>
            <person name="Zeng Q."/>
            <person name="Gargeya S."/>
            <person name="Fitzgerald M."/>
            <person name="Haas B."/>
            <person name="Abouelleil A."/>
            <person name="Alvarado L."/>
            <person name="Arachchi H.M."/>
            <person name="Berlin A.M."/>
            <person name="Chapman S.B."/>
            <person name="Dewar J."/>
            <person name="Goldberg J."/>
            <person name="Griggs A."/>
            <person name="Gujja S."/>
            <person name="Hansen M."/>
            <person name="Howarth C."/>
            <person name="Imamovic A."/>
            <person name="Larimer J."/>
            <person name="McCowan C."/>
            <person name="Murphy C."/>
            <person name="Neiman D."/>
            <person name="Pearson M."/>
            <person name="Priest M."/>
            <person name="Roberts A."/>
            <person name="Saif S."/>
            <person name="Shea T."/>
            <person name="Sisk P."/>
            <person name="Sykes S."/>
            <person name="Wortman J."/>
            <person name="Nusbaum C."/>
            <person name="Birren B."/>
        </authorList>
    </citation>
    <scope>NUCLEOTIDE SEQUENCE [LARGE SCALE GENOMIC DNA]</scope>
    <source>
        <strain evidence="10 11">90A8</strain>
    </source>
</reference>
<dbReference type="InterPro" id="IPR004535">
    <property type="entry name" value="Transl_elong_SelB"/>
</dbReference>
<dbReference type="GO" id="GO:0003924">
    <property type="term" value="F:GTPase activity"/>
    <property type="evidence" value="ECO:0007669"/>
    <property type="project" value="InterPro"/>
</dbReference>
<dbReference type="InterPro" id="IPR009000">
    <property type="entry name" value="Transl_B-barrel_sf"/>
</dbReference>
<dbReference type="PANTHER" id="PTHR43721">
    <property type="entry name" value="ELONGATION FACTOR TU-RELATED"/>
    <property type="match status" value="1"/>
</dbReference>
<dbReference type="InterPro" id="IPR000795">
    <property type="entry name" value="T_Tr_GTP-bd_dom"/>
</dbReference>
<evidence type="ECO:0000313" key="11">
    <source>
        <dbReference type="Proteomes" id="UP000013085"/>
    </source>
</evidence>
<dbReference type="PROSITE" id="PS00301">
    <property type="entry name" value="G_TR_1"/>
    <property type="match status" value="1"/>
</dbReference>
<evidence type="ECO:0000256" key="7">
    <source>
        <dbReference type="ARBA" id="ARBA00025526"/>
    </source>
</evidence>
<evidence type="ECO:0000256" key="2">
    <source>
        <dbReference type="ARBA" id="ARBA00015953"/>
    </source>
</evidence>
<sequence>MQNVIVGTAGHVDHGKTCLIKALTGTDTDRLKEEQKRGITIELGFANLPNDAGIHIGIIDVPGHEKFVKNMLAGIGGIDLVLLVVALDEGVMPQTVEHFEILKMLHIKQGIVVFTKADLVDEEWAGLVNDDVDNLVRGTFMENADRIQVSAYTGKNIDVLKQMIVDKVRAAGARRQEKELFRLPIDRVFTMEGFGTVVTGTLLEGCCQVGQEVELYPTERTVKIREIQTHGHRVDMAYAGQRTALNLVNIKKDEINRGEVLAAQDSLLKSQFIDAKVQLFSSTDRELRNGDRVHINYGSAQAICKAVLLDKDVLSAGEEAYVQFRFDEPVAVRRNDRFIIRFYSPTITFGGGIVLEAEALKHKRNHEDVIDSLRIKELGTDLEVLELELKEESRYFPVPKILAAKLNWTNQETEDQLEALVKGKKAVRLSDGSYIHKYYWNEITQYGTELLNQFHKENPISDGMEKEEFKSRILDNFRIQESKKADVLLNEMIKRGITVTIGSAIAAAGFNAEYSHEIKGMLKEIEDTYLMAGYEIPATDDVVNKFKDKKLSKQIVNDLVKKGALVKINPGAMIHRDNWEKAMGLLKKYFEDHPTISLGDYRDLLGTSRKYAVLFLEYCDQQKITRKQDDVRILVQKSR</sequence>
<evidence type="ECO:0000256" key="1">
    <source>
        <dbReference type="ARBA" id="ARBA00004496"/>
    </source>
</evidence>
<dbReference type="GO" id="GO:0001514">
    <property type="term" value="P:selenocysteine incorporation"/>
    <property type="evidence" value="ECO:0007669"/>
    <property type="project" value="InterPro"/>
</dbReference>
<dbReference type="InterPro" id="IPR015191">
    <property type="entry name" value="SelB_WHD4"/>
</dbReference>
<dbReference type="InterPro" id="IPR036390">
    <property type="entry name" value="WH_DNA-bd_sf"/>
</dbReference>
<dbReference type="CDD" id="cd03696">
    <property type="entry name" value="SelB_II"/>
    <property type="match status" value="1"/>
</dbReference>
<evidence type="ECO:0000259" key="9">
    <source>
        <dbReference type="PROSITE" id="PS51722"/>
    </source>
</evidence>
<dbReference type="SUPFAM" id="SSF46785">
    <property type="entry name" value="Winged helix' DNA-binding domain"/>
    <property type="match status" value="2"/>
</dbReference>
<dbReference type="CDD" id="cd15491">
    <property type="entry name" value="selB_III"/>
    <property type="match status" value="1"/>
</dbReference>
<dbReference type="InterPro" id="IPR009001">
    <property type="entry name" value="Transl_elong_EF1A/Init_IF2_C"/>
</dbReference>
<evidence type="ECO:0000256" key="5">
    <source>
        <dbReference type="ARBA" id="ARBA00022917"/>
    </source>
</evidence>
<feature type="domain" description="Tr-type G" evidence="9">
    <location>
        <begin position="1"/>
        <end position="177"/>
    </location>
</feature>
<name>A0A0E2H542_9FIRM</name>
<dbReference type="SUPFAM" id="SSF50447">
    <property type="entry name" value="Translation proteins"/>
    <property type="match status" value="1"/>
</dbReference>
<dbReference type="Gene3D" id="1.10.10.10">
    <property type="entry name" value="Winged helix-like DNA-binding domain superfamily/Winged helix DNA-binding domain"/>
    <property type="match status" value="1"/>
</dbReference>
<keyword evidence="10" id="KW-0251">Elongation factor</keyword>
<evidence type="ECO:0000256" key="8">
    <source>
        <dbReference type="ARBA" id="ARBA00031615"/>
    </source>
</evidence>
<dbReference type="InterPro" id="IPR027417">
    <property type="entry name" value="P-loop_NTPase"/>
</dbReference>
<dbReference type="InterPro" id="IPR004161">
    <property type="entry name" value="EFTu-like_2"/>
</dbReference>
<keyword evidence="5" id="KW-0648">Protein biosynthesis</keyword>
<dbReference type="SUPFAM" id="SSF52540">
    <property type="entry name" value="P-loop containing nucleoside triphosphate hydrolases"/>
    <property type="match status" value="1"/>
</dbReference>
<keyword evidence="6" id="KW-0342">GTP-binding</keyword>
<dbReference type="HOGENOM" id="CLU_023030_3_0_9"/>
<comment type="function">
    <text evidence="7">Translation factor necessary for the incorporation of selenocysteine into proteins. It probably replaces EF-Tu for the insertion of selenocysteine directed by the UGA codon. SelB binds GTP and GDP.</text>
</comment>
<dbReference type="SUPFAM" id="SSF50465">
    <property type="entry name" value="EF-Tu/eEF-1alpha/eIF2-gamma C-terminal domain"/>
    <property type="match status" value="1"/>
</dbReference>
<dbReference type="InterPro" id="IPR031157">
    <property type="entry name" value="G_TR_CS"/>
</dbReference>
<evidence type="ECO:0000256" key="4">
    <source>
        <dbReference type="ARBA" id="ARBA00022741"/>
    </source>
</evidence>
<dbReference type="InterPro" id="IPR050055">
    <property type="entry name" value="EF-Tu_GTPase"/>
</dbReference>
<dbReference type="CDD" id="cd04171">
    <property type="entry name" value="SelB"/>
    <property type="match status" value="1"/>
</dbReference>
<organism evidence="10 11">
    <name type="scientific">[Clostridium] clostridioforme 90A8</name>
    <dbReference type="NCBI Taxonomy" id="999408"/>
    <lineage>
        <taxon>Bacteria</taxon>
        <taxon>Bacillati</taxon>
        <taxon>Bacillota</taxon>
        <taxon>Clostridia</taxon>
        <taxon>Lachnospirales</taxon>
        <taxon>Lachnospiraceae</taxon>
        <taxon>Enterocloster</taxon>
    </lineage>
</organism>
<dbReference type="PATRIC" id="fig|999408.3.peg.4870"/>
<comment type="subcellular location">
    <subcellularLocation>
        <location evidence="1">Cytoplasm</location>
    </subcellularLocation>
</comment>
<proteinExistence type="predicted"/>
<dbReference type="InterPro" id="IPR057335">
    <property type="entry name" value="Beta-barrel_SelB"/>
</dbReference>
<gene>
    <name evidence="10" type="ORF">HMPREF1090_04528</name>
</gene>
<dbReference type="AlphaFoldDB" id="A0A0E2H542"/>
<dbReference type="EMBL" id="AGYR01000054">
    <property type="protein sequence ID" value="ENZ09231.1"/>
    <property type="molecule type" value="Genomic_DNA"/>
</dbReference>
<dbReference type="Proteomes" id="UP000013085">
    <property type="component" value="Unassembled WGS sequence"/>
</dbReference>
<dbReference type="Gene3D" id="1.10.10.2770">
    <property type="match status" value="1"/>
</dbReference>
<evidence type="ECO:0000256" key="3">
    <source>
        <dbReference type="ARBA" id="ARBA00022490"/>
    </source>
</evidence>
<dbReference type="PROSITE" id="PS51722">
    <property type="entry name" value="G_TR_2"/>
    <property type="match status" value="1"/>
</dbReference>
<dbReference type="GO" id="GO:0005525">
    <property type="term" value="F:GTP binding"/>
    <property type="evidence" value="ECO:0007669"/>
    <property type="project" value="UniProtKB-KW"/>
</dbReference>
<keyword evidence="3" id="KW-0963">Cytoplasm</keyword>
<comment type="caution">
    <text evidence="10">The sequence shown here is derived from an EMBL/GenBank/DDBJ whole genome shotgun (WGS) entry which is preliminary data.</text>
</comment>
<dbReference type="Gene3D" id="2.40.30.10">
    <property type="entry name" value="Translation factors"/>
    <property type="match status" value="1"/>
</dbReference>
<dbReference type="Pfam" id="PF25461">
    <property type="entry name" value="Beta-barrel_SelB"/>
    <property type="match status" value="1"/>
</dbReference>
<dbReference type="Gene3D" id="3.40.50.300">
    <property type="entry name" value="P-loop containing nucleotide triphosphate hydrolases"/>
    <property type="match status" value="1"/>
</dbReference>
<dbReference type="PANTHER" id="PTHR43721:SF22">
    <property type="entry name" value="ELONGATION FACTOR TU, MITOCHONDRIAL"/>
    <property type="match status" value="1"/>
</dbReference>
<dbReference type="GO" id="GO:0005829">
    <property type="term" value="C:cytosol"/>
    <property type="evidence" value="ECO:0007669"/>
    <property type="project" value="TreeGrafter"/>
</dbReference>
<dbReference type="Pfam" id="PF00009">
    <property type="entry name" value="GTP_EFTU"/>
    <property type="match status" value="1"/>
</dbReference>
<dbReference type="Pfam" id="PF09107">
    <property type="entry name" value="WHD_3rd_SelB"/>
    <property type="match status" value="1"/>
</dbReference>
<evidence type="ECO:0000313" key="10">
    <source>
        <dbReference type="EMBL" id="ENZ09231.1"/>
    </source>
</evidence>